<dbReference type="EMBL" id="LQRA01000110">
    <property type="protein sequence ID" value="KZE71555.1"/>
    <property type="molecule type" value="Genomic_DNA"/>
</dbReference>
<reference evidence="2" key="1">
    <citation type="submission" date="2016-01" db="EMBL/GenBank/DDBJ databases">
        <title>Draft genome of Chromobacterium sp. F49.</title>
        <authorList>
            <person name="Hong K.W."/>
        </authorList>
    </citation>
    <scope>NUCLEOTIDE SEQUENCE [LARGE SCALE GENOMIC DNA]</scope>
    <source>
        <strain evidence="2">M63</strain>
    </source>
</reference>
<dbReference type="eggNOG" id="ENOG502ZQXK">
    <property type="taxonomic scope" value="Bacteria"/>
</dbReference>
<proteinExistence type="predicted"/>
<dbReference type="OrthoDB" id="2613405at2"/>
<dbReference type="RefSeq" id="WP_063187907.1">
    <property type="nucleotide sequence ID" value="NZ_CP121215.1"/>
</dbReference>
<gene>
    <name evidence="1" type="ORF">AV654_04900</name>
</gene>
<dbReference type="AlphaFoldDB" id="A0A163TBT5"/>
<accession>A0A163TBT5</accession>
<organism evidence="1 2">
    <name type="scientific">Paenibacillus elgii</name>
    <dbReference type="NCBI Taxonomy" id="189691"/>
    <lineage>
        <taxon>Bacteria</taxon>
        <taxon>Bacillati</taxon>
        <taxon>Bacillota</taxon>
        <taxon>Bacilli</taxon>
        <taxon>Bacillales</taxon>
        <taxon>Paenibacillaceae</taxon>
        <taxon>Paenibacillus</taxon>
    </lineage>
</organism>
<dbReference type="Proteomes" id="UP000076563">
    <property type="component" value="Unassembled WGS sequence"/>
</dbReference>
<comment type="caution">
    <text evidence="1">The sequence shown here is derived from an EMBL/GenBank/DDBJ whole genome shotgun (WGS) entry which is preliminary data.</text>
</comment>
<sequence length="105" mass="11994">MKVKHSIKCHGSEVMVREEGGKYHLSIQAATNPLGFGNVLETFSDKEEAIRAAEQFCKMLSAAKECGYYLDNGHFVKPERERIPVTFCLKEHITEDLWIEHLNRG</sequence>
<evidence type="ECO:0000313" key="1">
    <source>
        <dbReference type="EMBL" id="KZE71555.1"/>
    </source>
</evidence>
<name>A0A163TBT5_9BACL</name>
<evidence type="ECO:0000313" key="2">
    <source>
        <dbReference type="Proteomes" id="UP000076563"/>
    </source>
</evidence>
<protein>
    <submittedName>
        <fullName evidence="1">Uncharacterized protein</fullName>
    </submittedName>
</protein>
<keyword evidence="2" id="KW-1185">Reference proteome</keyword>